<evidence type="ECO:0000313" key="2">
    <source>
        <dbReference type="EMBL" id="CDH60913.1"/>
    </source>
</evidence>
<gene>
    <name evidence="2" type="ORF">LCOR_11690.1</name>
</gene>
<dbReference type="OrthoDB" id="436496at2759"/>
<dbReference type="SUPFAM" id="SSF46458">
    <property type="entry name" value="Globin-like"/>
    <property type="match status" value="1"/>
</dbReference>
<dbReference type="InterPro" id="IPR012292">
    <property type="entry name" value="Globin/Proto"/>
</dbReference>
<dbReference type="GO" id="GO:0046210">
    <property type="term" value="P:nitric oxide catabolic process"/>
    <property type="evidence" value="ECO:0007669"/>
    <property type="project" value="TreeGrafter"/>
</dbReference>
<accession>A0A068SEX9</accession>
<name>A0A068SEX9_9FUNG</name>
<feature type="domain" description="Globin" evidence="1">
    <location>
        <begin position="12"/>
        <end position="192"/>
    </location>
</feature>
<proteinExistence type="predicted"/>
<dbReference type="Pfam" id="PF00042">
    <property type="entry name" value="Globin"/>
    <property type="match status" value="1"/>
</dbReference>
<dbReference type="GO" id="GO:0008941">
    <property type="term" value="F:nitric oxide dioxygenase NAD(P)H activity"/>
    <property type="evidence" value="ECO:0007669"/>
    <property type="project" value="TreeGrafter"/>
</dbReference>
<protein>
    <recommendedName>
        <fullName evidence="1">Globin domain-containing protein</fullName>
    </recommendedName>
</protein>
<comment type="caution">
    <text evidence="2">The sequence shown here is derived from an EMBL/GenBank/DDBJ whole genome shotgun (WGS) entry which is preliminary data.</text>
</comment>
<dbReference type="AlphaFoldDB" id="A0A068SEX9"/>
<dbReference type="GO" id="GO:0019825">
    <property type="term" value="F:oxygen binding"/>
    <property type="evidence" value="ECO:0007669"/>
    <property type="project" value="InterPro"/>
</dbReference>
<organism evidence="2 3">
    <name type="scientific">Lichtheimia corymbifera JMRC:FSU:9682</name>
    <dbReference type="NCBI Taxonomy" id="1263082"/>
    <lineage>
        <taxon>Eukaryota</taxon>
        <taxon>Fungi</taxon>
        <taxon>Fungi incertae sedis</taxon>
        <taxon>Mucoromycota</taxon>
        <taxon>Mucoromycotina</taxon>
        <taxon>Mucoromycetes</taxon>
        <taxon>Mucorales</taxon>
        <taxon>Lichtheimiaceae</taxon>
        <taxon>Lichtheimia</taxon>
    </lineage>
</organism>
<dbReference type="CDD" id="cd01040">
    <property type="entry name" value="Mb-like"/>
    <property type="match status" value="1"/>
</dbReference>
<dbReference type="PROSITE" id="PS01033">
    <property type="entry name" value="GLOBIN"/>
    <property type="match status" value="1"/>
</dbReference>
<dbReference type="InterPro" id="IPR009050">
    <property type="entry name" value="Globin-like_sf"/>
</dbReference>
<dbReference type="InterPro" id="IPR000971">
    <property type="entry name" value="Globin"/>
</dbReference>
<dbReference type="GO" id="GO:0020037">
    <property type="term" value="F:heme binding"/>
    <property type="evidence" value="ECO:0007669"/>
    <property type="project" value="InterPro"/>
</dbReference>
<dbReference type="GO" id="GO:0071500">
    <property type="term" value="P:cellular response to nitrosative stress"/>
    <property type="evidence" value="ECO:0007669"/>
    <property type="project" value="TreeGrafter"/>
</dbReference>
<dbReference type="EMBL" id="CBTN010000114">
    <property type="protein sequence ID" value="CDH60913.1"/>
    <property type="molecule type" value="Genomic_DNA"/>
</dbReference>
<sequence length="213" mass="24071">MPTQIADEPPSPPSQAQLNVIRDSWERVLSTPINNNNSIDSPTLLSSSTSSASAAFHHAFFEALFAMDPNLTTFFPNVKRQARALTGIVSYVVRAPAILPARYRAVKSLREMHQTQQILDEEEERWMCEQLKALGARHAVHHQIQIDMLDHVGPALVSALYQRLDTEFSPAMRDAWLHAFNYVVYYMKQGFQSQLETGQVMIEDQTRGACTIQ</sequence>
<dbReference type="GO" id="GO:0071949">
    <property type="term" value="F:FAD binding"/>
    <property type="evidence" value="ECO:0007669"/>
    <property type="project" value="TreeGrafter"/>
</dbReference>
<dbReference type="PANTHER" id="PTHR43396">
    <property type="entry name" value="FLAVOHEMOPROTEIN"/>
    <property type="match status" value="1"/>
</dbReference>
<keyword evidence="3" id="KW-1185">Reference proteome</keyword>
<dbReference type="PANTHER" id="PTHR43396:SF6">
    <property type="entry name" value="ABL201WP"/>
    <property type="match status" value="1"/>
</dbReference>
<evidence type="ECO:0000259" key="1">
    <source>
        <dbReference type="PROSITE" id="PS01033"/>
    </source>
</evidence>
<dbReference type="InterPro" id="IPR044399">
    <property type="entry name" value="Mb-like_M"/>
</dbReference>
<dbReference type="VEuPathDB" id="FungiDB:LCOR_11690.1"/>
<evidence type="ECO:0000313" key="3">
    <source>
        <dbReference type="Proteomes" id="UP000027586"/>
    </source>
</evidence>
<dbReference type="STRING" id="1263082.A0A068SEX9"/>
<dbReference type="Proteomes" id="UP000027586">
    <property type="component" value="Unassembled WGS sequence"/>
</dbReference>
<reference evidence="2" key="1">
    <citation type="submission" date="2013-08" db="EMBL/GenBank/DDBJ databases">
        <title>Gene expansion shapes genome architecture in the human pathogen Lichtheimia corymbifera: an evolutionary genomics analysis in the ancient terrestrial Mucorales (Mucoromycotina).</title>
        <authorList>
            <person name="Schwartze V.U."/>
            <person name="Winter S."/>
            <person name="Shelest E."/>
            <person name="Marcet-Houben M."/>
            <person name="Horn F."/>
            <person name="Wehner S."/>
            <person name="Hoffmann K."/>
            <person name="Riege K."/>
            <person name="Sammeth M."/>
            <person name="Nowrousian M."/>
            <person name="Valiante V."/>
            <person name="Linde J."/>
            <person name="Jacobsen I.D."/>
            <person name="Marz M."/>
            <person name="Brakhage A.A."/>
            <person name="Gabaldon T."/>
            <person name="Bocker S."/>
            <person name="Voigt K."/>
        </authorList>
    </citation>
    <scope>NUCLEOTIDE SEQUENCE [LARGE SCALE GENOMIC DNA]</scope>
    <source>
        <strain evidence="2">FSU 9682</strain>
    </source>
</reference>
<dbReference type="Gene3D" id="1.10.490.10">
    <property type="entry name" value="Globins"/>
    <property type="match status" value="1"/>
</dbReference>